<gene>
    <name evidence="2" type="ORF">A2150_05000</name>
</gene>
<dbReference type="Pfam" id="PF07238">
    <property type="entry name" value="PilZ"/>
    <property type="match status" value="1"/>
</dbReference>
<dbReference type="AlphaFoldDB" id="A0A1F6TBH1"/>
<feature type="domain" description="PilZ" evidence="1">
    <location>
        <begin position="3"/>
        <end position="92"/>
    </location>
</feature>
<evidence type="ECO:0000259" key="1">
    <source>
        <dbReference type="Pfam" id="PF07238"/>
    </source>
</evidence>
<protein>
    <submittedName>
        <fullName evidence="2">Pilus assembly protein PilZ</fullName>
    </submittedName>
</protein>
<dbReference type="Proteomes" id="UP000177925">
    <property type="component" value="Unassembled WGS sequence"/>
</dbReference>
<organism evidence="2 3">
    <name type="scientific">Candidatus Muproteobacteria bacterium RBG_16_64_11</name>
    <dbReference type="NCBI Taxonomy" id="1817758"/>
    <lineage>
        <taxon>Bacteria</taxon>
        <taxon>Pseudomonadati</taxon>
        <taxon>Pseudomonadota</taxon>
        <taxon>Candidatus Muproteobacteria</taxon>
    </lineage>
</organism>
<dbReference type="EMBL" id="MFSS01000089">
    <property type="protein sequence ID" value="OGI42467.1"/>
    <property type="molecule type" value="Genomic_DNA"/>
</dbReference>
<dbReference type="STRING" id="1817758.A2150_05000"/>
<dbReference type="GO" id="GO:0035438">
    <property type="term" value="F:cyclic-di-GMP binding"/>
    <property type="evidence" value="ECO:0007669"/>
    <property type="project" value="InterPro"/>
</dbReference>
<reference evidence="2 3" key="1">
    <citation type="journal article" date="2016" name="Nat. Commun.">
        <title>Thousands of microbial genomes shed light on interconnected biogeochemical processes in an aquifer system.</title>
        <authorList>
            <person name="Anantharaman K."/>
            <person name="Brown C.T."/>
            <person name="Hug L.A."/>
            <person name="Sharon I."/>
            <person name="Castelle C.J."/>
            <person name="Probst A.J."/>
            <person name="Thomas B.C."/>
            <person name="Singh A."/>
            <person name="Wilkins M.J."/>
            <person name="Karaoz U."/>
            <person name="Brodie E.L."/>
            <person name="Williams K.H."/>
            <person name="Hubbard S.S."/>
            <person name="Banfield J.F."/>
        </authorList>
    </citation>
    <scope>NUCLEOTIDE SEQUENCE [LARGE SCALE GENOMIC DNA]</scope>
</reference>
<dbReference type="InterPro" id="IPR009875">
    <property type="entry name" value="PilZ_domain"/>
</dbReference>
<name>A0A1F6TBH1_9PROT</name>
<dbReference type="Gene3D" id="2.40.10.220">
    <property type="entry name" value="predicted glycosyltransferase like domains"/>
    <property type="match status" value="1"/>
</dbReference>
<evidence type="ECO:0000313" key="2">
    <source>
        <dbReference type="EMBL" id="OGI42467.1"/>
    </source>
</evidence>
<accession>A0A1F6TBH1</accession>
<comment type="caution">
    <text evidence="2">The sequence shown here is derived from an EMBL/GenBank/DDBJ whole genome shotgun (WGS) entry which is preliminary data.</text>
</comment>
<proteinExistence type="predicted"/>
<sequence length="104" mass="11268">MNIKDKSALYAAYMPYVKGGGIFVPSNKPYRLGDEVFLLLTLMDNKEKIPVAGHVVWITPIGAQGGRAAGIGIQFSEKDSGTARNKIETLLAGHLHSDRATHTM</sequence>
<evidence type="ECO:0000313" key="3">
    <source>
        <dbReference type="Proteomes" id="UP000177925"/>
    </source>
</evidence>